<dbReference type="InterPro" id="IPR001714">
    <property type="entry name" value="Pept_M24_MAP"/>
</dbReference>
<comment type="cofactor">
    <cofactor evidence="6">
        <name>Co(2+)</name>
        <dbReference type="ChEBI" id="CHEBI:48828"/>
    </cofactor>
    <cofactor evidence="6">
        <name>Zn(2+)</name>
        <dbReference type="ChEBI" id="CHEBI:29105"/>
    </cofactor>
    <cofactor evidence="6">
        <name>Mn(2+)</name>
        <dbReference type="ChEBI" id="CHEBI:29035"/>
    </cofactor>
    <cofactor evidence="6">
        <name>Fe(2+)</name>
        <dbReference type="ChEBI" id="CHEBI:29033"/>
    </cofactor>
    <text evidence="6">Binds 2 divalent metal cations per subunit. Has a high-affinity and a low affinity metal-binding site. The true nature of the physiological cofactor is under debate. The enzyme is active with cobalt, zinc, manganese or divalent iron ions. Most likely, methionine aminopeptidases function as mononuclear Fe(2+)-metalloproteases under physiological conditions, and the catalytically relevant metal-binding site has been assigned to the histidine-containing high-affinity site.</text>
</comment>
<evidence type="ECO:0000313" key="9">
    <source>
        <dbReference type="EMBL" id="BBA17873.1"/>
    </source>
</evidence>
<evidence type="ECO:0000256" key="7">
    <source>
        <dbReference type="RuleBase" id="RU003653"/>
    </source>
</evidence>
<dbReference type="InterPro" id="IPR000994">
    <property type="entry name" value="Pept_M24"/>
</dbReference>
<dbReference type="CDD" id="cd01086">
    <property type="entry name" value="MetAP1"/>
    <property type="match status" value="1"/>
</dbReference>
<sequence>MVKTIEEIILIKKSAFLASKTLGMLTKEIKPGINTLYLDKLAETFIRDHGGTPAFLGLYDFPNTLCVSPNYQVVHGVPNKNTLYEGDILSIDCGVYMNGFYGEHAYTFEVGNVSSKIKKFLNCSKKSLYIGLSKCKKGNYVGDIGSSIQSYIENYGYSVIKNLVGHGLGKKMHENPQIPNFGKKGEGIKLKEGFVLSIEPMVNKGTPEIIFHKDGWTITTLDKDLSAHFEHNVAIVDGLPCLLSTYRYIYNELNIRSLEEESFQNEKIYIDNF</sequence>
<evidence type="ECO:0000259" key="8">
    <source>
        <dbReference type="Pfam" id="PF00557"/>
    </source>
</evidence>
<dbReference type="RefSeq" id="WP_110548647.1">
    <property type="nucleotide sequence ID" value="NZ_AP014610.1"/>
</dbReference>
<dbReference type="GO" id="GO:0004239">
    <property type="term" value="F:initiator methionyl aminopeptidase activity"/>
    <property type="evidence" value="ECO:0007669"/>
    <property type="project" value="UniProtKB-UniRule"/>
</dbReference>
<dbReference type="PRINTS" id="PR00599">
    <property type="entry name" value="MAPEPTIDASE"/>
</dbReference>
<dbReference type="InterPro" id="IPR002467">
    <property type="entry name" value="Pept_M24A_MAP1"/>
</dbReference>
<evidence type="ECO:0000256" key="6">
    <source>
        <dbReference type="HAMAP-Rule" id="MF_01974"/>
    </source>
</evidence>
<feature type="binding site" evidence="6">
    <location>
        <position position="75"/>
    </location>
    <ligand>
        <name>substrate</name>
    </ligand>
</feature>
<dbReference type="GO" id="GO:0046872">
    <property type="term" value="F:metal ion binding"/>
    <property type="evidence" value="ECO:0007669"/>
    <property type="project" value="UniProtKB-UniRule"/>
</dbReference>
<keyword evidence="4 6" id="KW-0479">Metal-binding</keyword>
<comment type="subunit">
    <text evidence="6">Monomer.</text>
</comment>
<organism evidence="9 10">
    <name type="scientific">Blattabacterium punctulatus CPU2</name>
    <dbReference type="NCBI Taxonomy" id="1457032"/>
    <lineage>
        <taxon>Bacteria</taxon>
        <taxon>Pseudomonadati</taxon>
        <taxon>Bacteroidota</taxon>
        <taxon>Flavobacteriia</taxon>
        <taxon>Flavobacteriales</taxon>
        <taxon>Blattabacteriaceae</taxon>
        <taxon>Blattabacterium</taxon>
    </lineage>
</organism>
<evidence type="ECO:0000256" key="1">
    <source>
        <dbReference type="ARBA" id="ARBA00002521"/>
    </source>
</evidence>
<dbReference type="PANTHER" id="PTHR43330:SF27">
    <property type="entry name" value="METHIONINE AMINOPEPTIDASE"/>
    <property type="match status" value="1"/>
</dbReference>
<dbReference type="AlphaFoldDB" id="A0AAD1FRE6"/>
<reference evidence="9 10" key="1">
    <citation type="submission" date="2014-06" db="EMBL/GenBank/DDBJ databases">
        <title>Genome sequence of the intracellular symbiont Blattabacterium cuenoti, strain CPU2 from the wood feeding cockroach Cryptocercus punctulatus.</title>
        <authorList>
            <person name="Kinjo Y."/>
            <person name="Ohkuma M."/>
            <person name="Tokuda G."/>
        </authorList>
    </citation>
    <scope>NUCLEOTIDE SEQUENCE [LARGE SCALE GENOMIC DNA]</scope>
    <source>
        <strain evidence="9 10">CPU2</strain>
    </source>
</reference>
<proteinExistence type="inferred from homology"/>
<dbReference type="InterPro" id="IPR036005">
    <property type="entry name" value="Creatinase/aminopeptidase-like"/>
</dbReference>
<dbReference type="GO" id="GO:0005829">
    <property type="term" value="C:cytosol"/>
    <property type="evidence" value="ECO:0007669"/>
    <property type="project" value="TreeGrafter"/>
</dbReference>
<dbReference type="HAMAP" id="MF_01974">
    <property type="entry name" value="MetAP_1"/>
    <property type="match status" value="1"/>
</dbReference>
<dbReference type="SUPFAM" id="SSF55920">
    <property type="entry name" value="Creatinase/aminopeptidase"/>
    <property type="match status" value="1"/>
</dbReference>
<evidence type="ECO:0000256" key="4">
    <source>
        <dbReference type="ARBA" id="ARBA00022723"/>
    </source>
</evidence>
<accession>A0AAD1FRE6</accession>
<dbReference type="Gene3D" id="3.90.230.10">
    <property type="entry name" value="Creatinase/methionine aminopeptidase superfamily"/>
    <property type="match status" value="1"/>
</dbReference>
<dbReference type="PANTHER" id="PTHR43330">
    <property type="entry name" value="METHIONINE AMINOPEPTIDASE"/>
    <property type="match status" value="1"/>
</dbReference>
<evidence type="ECO:0000256" key="5">
    <source>
        <dbReference type="ARBA" id="ARBA00022801"/>
    </source>
</evidence>
<dbReference type="GeneID" id="66556688"/>
<feature type="domain" description="Peptidase M24" evidence="8">
    <location>
        <begin position="11"/>
        <end position="235"/>
    </location>
</feature>
<name>A0AAD1FRE6_9FLAO</name>
<keyword evidence="3 6" id="KW-0645">Protease</keyword>
<dbReference type="Proteomes" id="UP000262607">
    <property type="component" value="Chromosome"/>
</dbReference>
<comment type="catalytic activity">
    <reaction evidence="6 7">
        <text>Release of N-terminal amino acids, preferentially methionine, from peptides and arylamides.</text>
        <dbReference type="EC" id="3.4.11.18"/>
    </reaction>
</comment>
<dbReference type="GO" id="GO:0070006">
    <property type="term" value="F:metalloaminopeptidase activity"/>
    <property type="evidence" value="ECO:0007669"/>
    <property type="project" value="UniProtKB-UniRule"/>
</dbReference>
<dbReference type="Pfam" id="PF00557">
    <property type="entry name" value="Peptidase_M24"/>
    <property type="match status" value="1"/>
</dbReference>
<dbReference type="NCBIfam" id="TIGR00500">
    <property type="entry name" value="met_pdase_I"/>
    <property type="match status" value="1"/>
</dbReference>
<evidence type="ECO:0000256" key="2">
    <source>
        <dbReference type="ARBA" id="ARBA00022438"/>
    </source>
</evidence>
<comment type="caution">
    <text evidence="6">Lacks conserved residue(s) required for the propagation of feature annotation.</text>
</comment>
<keyword evidence="2 6" id="KW-0031">Aminopeptidase</keyword>
<dbReference type="EMBL" id="AP014610">
    <property type="protein sequence ID" value="BBA17873.1"/>
    <property type="molecule type" value="Genomic_DNA"/>
</dbReference>
<comment type="function">
    <text evidence="1 6">Removes the N-terminal methionine from nascent proteins. The N-terminal methionine is often cleaved when the second residue in the primary sequence is small and uncharged (Met-Ala-, Cys, Gly, Pro, Ser, Thr, or Val). Requires deformylation of the N(alpha)-formylated initiator methionine before it can be hydrolyzed.</text>
</comment>
<evidence type="ECO:0000256" key="3">
    <source>
        <dbReference type="ARBA" id="ARBA00022670"/>
    </source>
</evidence>
<feature type="binding site" evidence="6">
    <location>
        <position position="173"/>
    </location>
    <ligand>
        <name>substrate</name>
    </ligand>
</feature>
<protein>
    <recommendedName>
        <fullName evidence="6 7">Methionine aminopeptidase</fullName>
        <shortName evidence="6">MAP</shortName>
        <shortName evidence="6">MetAP</shortName>
        <ecNumber evidence="6 7">3.4.11.18</ecNumber>
    </recommendedName>
    <alternativeName>
        <fullName evidence="6">Peptidase M</fullName>
    </alternativeName>
</protein>
<dbReference type="EC" id="3.4.11.18" evidence="6 7"/>
<comment type="similarity">
    <text evidence="6">Belongs to the peptidase M24A family. Methionine aminopeptidase type 1 subfamily.</text>
</comment>
<keyword evidence="5 6" id="KW-0378">Hydrolase</keyword>
<evidence type="ECO:0000313" key="10">
    <source>
        <dbReference type="Proteomes" id="UP000262607"/>
    </source>
</evidence>
<dbReference type="GO" id="GO:0006508">
    <property type="term" value="P:proteolysis"/>
    <property type="evidence" value="ECO:0007669"/>
    <property type="project" value="UniProtKB-KW"/>
</dbReference>
<gene>
    <name evidence="6 9" type="primary">map</name>
    <name evidence="9" type="ORF">CPU2_381</name>
</gene>